<feature type="transmembrane region" description="Helical" evidence="1">
    <location>
        <begin position="114"/>
        <end position="132"/>
    </location>
</feature>
<dbReference type="RefSeq" id="WP_144030874.1">
    <property type="nucleotide sequence ID" value="NZ_NAFL01000286.1"/>
</dbReference>
<protein>
    <submittedName>
        <fullName evidence="2">Uncharacterized protein</fullName>
    </submittedName>
</protein>
<evidence type="ECO:0000313" key="2">
    <source>
        <dbReference type="EMBL" id="OSJ22283.1"/>
    </source>
</evidence>
<keyword evidence="1" id="KW-1133">Transmembrane helix</keyword>
<keyword evidence="1" id="KW-0472">Membrane</keyword>
<feature type="transmembrane region" description="Helical" evidence="1">
    <location>
        <begin position="48"/>
        <end position="77"/>
    </location>
</feature>
<evidence type="ECO:0000256" key="1">
    <source>
        <dbReference type="SAM" id="Phobius"/>
    </source>
</evidence>
<organism evidence="2 3">
    <name type="scientific">Bradyrhizobium japonicum</name>
    <dbReference type="NCBI Taxonomy" id="375"/>
    <lineage>
        <taxon>Bacteria</taxon>
        <taxon>Pseudomonadati</taxon>
        <taxon>Pseudomonadota</taxon>
        <taxon>Alphaproteobacteria</taxon>
        <taxon>Hyphomicrobiales</taxon>
        <taxon>Nitrobacteraceae</taxon>
        <taxon>Bradyrhizobium</taxon>
    </lineage>
</organism>
<name>A0A1Y2JAQ8_BRAJP</name>
<feature type="transmembrane region" description="Helical" evidence="1">
    <location>
        <begin position="86"/>
        <end position="108"/>
    </location>
</feature>
<proteinExistence type="predicted"/>
<comment type="caution">
    <text evidence="2">The sequence shown here is derived from an EMBL/GenBank/DDBJ whole genome shotgun (WGS) entry which is preliminary data.</text>
</comment>
<gene>
    <name evidence="2" type="ORF">BSZ19_47770</name>
</gene>
<evidence type="ECO:0000313" key="3">
    <source>
        <dbReference type="Proteomes" id="UP000193335"/>
    </source>
</evidence>
<sequence length="142" mass="15190">MACETCARTTRGWLGGCLTATAVIELFSLFLLALAGVNRVTPLSPWNFVYAILIGVPLILFFVCVLSGIPSIAAIWLSERFCIRSLAFFVPAGGLIGAASQMALYRSFASFAELGWLFVVAGCFAGLGYWYVAGRFAGTEKG</sequence>
<accession>A0A1Y2JAQ8</accession>
<feature type="transmembrane region" description="Helical" evidence="1">
    <location>
        <begin position="12"/>
        <end position="36"/>
    </location>
</feature>
<dbReference type="Proteomes" id="UP000193335">
    <property type="component" value="Unassembled WGS sequence"/>
</dbReference>
<reference evidence="2 3" key="1">
    <citation type="submission" date="2017-03" db="EMBL/GenBank/DDBJ databases">
        <title>Whole genome sequences of fourteen strains of Bradyrhizobium canariense and one strain of Bradyrhizobium japonicum isolated from Lupinus (Papilionoideae: Genisteae) species in Algeria.</title>
        <authorList>
            <person name="Crovadore J."/>
            <person name="Chekireb D."/>
            <person name="Brachmann A."/>
            <person name="Chablais R."/>
            <person name="Cochard B."/>
            <person name="Lefort F."/>
        </authorList>
    </citation>
    <scope>NUCLEOTIDE SEQUENCE [LARGE SCALE GENOMIC DNA]</scope>
    <source>
        <strain evidence="2 3">UBMA197</strain>
    </source>
</reference>
<dbReference type="EMBL" id="NAFL01000286">
    <property type="protein sequence ID" value="OSJ22283.1"/>
    <property type="molecule type" value="Genomic_DNA"/>
</dbReference>
<keyword evidence="1" id="KW-0812">Transmembrane</keyword>
<dbReference type="AlphaFoldDB" id="A0A1Y2JAQ8"/>